<accession>A6JM10</accession>
<evidence type="ECO:0000313" key="1">
    <source>
        <dbReference type="EMBL" id="EDL78687.1"/>
    </source>
</evidence>
<proteinExistence type="predicted"/>
<reference evidence="2" key="1">
    <citation type="submission" date="2005-09" db="EMBL/GenBank/DDBJ databases">
        <authorList>
            <person name="Mural R.J."/>
            <person name="Li P.W."/>
            <person name="Adams M.D."/>
            <person name="Amanatides P.G."/>
            <person name="Baden-Tillson H."/>
            <person name="Barnstead M."/>
            <person name="Chin S.H."/>
            <person name="Dew I."/>
            <person name="Evans C.A."/>
            <person name="Ferriera S."/>
            <person name="Flanigan M."/>
            <person name="Fosler C."/>
            <person name="Glodek A."/>
            <person name="Gu Z."/>
            <person name="Holt R.A."/>
            <person name="Jennings D."/>
            <person name="Kraft C.L."/>
            <person name="Lu F."/>
            <person name="Nguyen T."/>
            <person name="Nusskern D.R."/>
            <person name="Pfannkoch C.M."/>
            <person name="Sitter C."/>
            <person name="Sutton G.G."/>
            <person name="Venter J.C."/>
            <person name="Wang Z."/>
            <person name="Woodage T."/>
            <person name="Zheng X.H."/>
            <person name="Zhong F."/>
        </authorList>
    </citation>
    <scope>NUCLEOTIDE SEQUENCE [LARGE SCALE GENOMIC DNA]</scope>
    <source>
        <strain>BN</strain>
        <strain evidence="2">Sprague-Dawley</strain>
    </source>
</reference>
<name>A6JM10_RAT</name>
<dbReference type="EMBL" id="CH473990">
    <property type="protein sequence ID" value="EDL78687.1"/>
    <property type="molecule type" value="Genomic_DNA"/>
</dbReference>
<evidence type="ECO:0000313" key="2">
    <source>
        <dbReference type="Proteomes" id="UP000234681"/>
    </source>
</evidence>
<sequence>MVKHLDGSLLQLSKMAPTMVKKREAKKVVNLCLRKDPRTSALGKTSSPKEMLHQMVLQYQAAGSKYLLALVSSPRPWTDKQLPSCLSLPTSTGQRRSKGCWSVLRRKLLARGTSQLRDRWSEQGSIQALL</sequence>
<organism evidence="1 2">
    <name type="scientific">Rattus norvegicus</name>
    <name type="common">Rat</name>
    <dbReference type="NCBI Taxonomy" id="10116"/>
    <lineage>
        <taxon>Eukaryota</taxon>
        <taxon>Metazoa</taxon>
        <taxon>Chordata</taxon>
        <taxon>Craniata</taxon>
        <taxon>Vertebrata</taxon>
        <taxon>Euteleostomi</taxon>
        <taxon>Mammalia</taxon>
        <taxon>Eutheria</taxon>
        <taxon>Euarchontoglires</taxon>
        <taxon>Glires</taxon>
        <taxon>Rodentia</taxon>
        <taxon>Myomorpha</taxon>
        <taxon>Muroidea</taxon>
        <taxon>Muridae</taxon>
        <taxon>Murinae</taxon>
        <taxon>Rattus</taxon>
    </lineage>
</organism>
<dbReference type="AlphaFoldDB" id="A6JM10"/>
<gene>
    <name evidence="1" type="ORF">rCG_55830</name>
</gene>
<dbReference type="Proteomes" id="UP000234681">
    <property type="component" value="Chromosome 17"/>
</dbReference>
<protein>
    <submittedName>
        <fullName evidence="1">RCG55830</fullName>
    </submittedName>
</protein>